<evidence type="ECO:0000256" key="2">
    <source>
        <dbReference type="SAM" id="Phobius"/>
    </source>
</evidence>
<dbReference type="PRINTS" id="PR01217">
    <property type="entry name" value="PRICHEXTENSN"/>
</dbReference>
<keyword evidence="2" id="KW-0472">Membrane</keyword>
<organism evidence="3 4">
    <name type="scientific">Allomyces macrogynus (strain ATCC 38327)</name>
    <name type="common">Allomyces javanicus var. macrogynus</name>
    <dbReference type="NCBI Taxonomy" id="578462"/>
    <lineage>
        <taxon>Eukaryota</taxon>
        <taxon>Fungi</taxon>
        <taxon>Fungi incertae sedis</taxon>
        <taxon>Blastocladiomycota</taxon>
        <taxon>Blastocladiomycetes</taxon>
        <taxon>Blastocladiales</taxon>
        <taxon>Blastocladiaceae</taxon>
        <taxon>Allomyces</taxon>
    </lineage>
</organism>
<dbReference type="AlphaFoldDB" id="A0A0L0SV20"/>
<dbReference type="VEuPathDB" id="FungiDB:AMAG_11561"/>
<feature type="region of interest" description="Disordered" evidence="1">
    <location>
        <begin position="328"/>
        <end position="546"/>
    </location>
</feature>
<keyword evidence="4" id="KW-1185">Reference proteome</keyword>
<feature type="transmembrane region" description="Helical" evidence="2">
    <location>
        <begin position="288"/>
        <end position="309"/>
    </location>
</feature>
<feature type="compositionally biased region" description="Low complexity" evidence="1">
    <location>
        <begin position="328"/>
        <end position="338"/>
    </location>
</feature>
<dbReference type="Proteomes" id="UP000054350">
    <property type="component" value="Unassembled WGS sequence"/>
</dbReference>
<dbReference type="EMBL" id="GG745350">
    <property type="protein sequence ID" value="KNE66423.1"/>
    <property type="molecule type" value="Genomic_DNA"/>
</dbReference>
<feature type="compositionally biased region" description="Low complexity" evidence="1">
    <location>
        <begin position="517"/>
        <end position="528"/>
    </location>
</feature>
<feature type="compositionally biased region" description="Low complexity" evidence="1">
    <location>
        <begin position="435"/>
        <end position="444"/>
    </location>
</feature>
<feature type="compositionally biased region" description="Pro residues" evidence="1">
    <location>
        <begin position="390"/>
        <end position="400"/>
    </location>
</feature>
<dbReference type="STRING" id="578462.A0A0L0SV20"/>
<name>A0A0L0SV20_ALLM3</name>
<reference evidence="3 4" key="1">
    <citation type="submission" date="2009-11" db="EMBL/GenBank/DDBJ databases">
        <title>Annotation of Allomyces macrogynus ATCC 38327.</title>
        <authorList>
            <consortium name="The Broad Institute Genome Sequencing Platform"/>
            <person name="Russ C."/>
            <person name="Cuomo C."/>
            <person name="Burger G."/>
            <person name="Gray M.W."/>
            <person name="Holland P.W.H."/>
            <person name="King N."/>
            <person name="Lang F.B.F."/>
            <person name="Roger A.J."/>
            <person name="Ruiz-Trillo I."/>
            <person name="Young S.K."/>
            <person name="Zeng Q."/>
            <person name="Gargeya S."/>
            <person name="Fitzgerald M."/>
            <person name="Haas B."/>
            <person name="Abouelleil A."/>
            <person name="Alvarado L."/>
            <person name="Arachchi H.M."/>
            <person name="Berlin A."/>
            <person name="Chapman S.B."/>
            <person name="Gearin G."/>
            <person name="Goldberg J."/>
            <person name="Griggs A."/>
            <person name="Gujja S."/>
            <person name="Hansen M."/>
            <person name="Heiman D."/>
            <person name="Howarth C."/>
            <person name="Larimer J."/>
            <person name="Lui A."/>
            <person name="MacDonald P.J.P."/>
            <person name="McCowen C."/>
            <person name="Montmayeur A."/>
            <person name="Murphy C."/>
            <person name="Neiman D."/>
            <person name="Pearson M."/>
            <person name="Priest M."/>
            <person name="Roberts A."/>
            <person name="Saif S."/>
            <person name="Shea T."/>
            <person name="Sisk P."/>
            <person name="Stolte C."/>
            <person name="Sykes S."/>
            <person name="Wortman J."/>
            <person name="Nusbaum C."/>
            <person name="Birren B."/>
        </authorList>
    </citation>
    <scope>NUCLEOTIDE SEQUENCE [LARGE SCALE GENOMIC DNA]</scope>
    <source>
        <strain evidence="3 4">ATCC 38327</strain>
    </source>
</reference>
<evidence type="ECO:0000313" key="3">
    <source>
        <dbReference type="EMBL" id="KNE66423.1"/>
    </source>
</evidence>
<proteinExistence type="predicted"/>
<feature type="compositionally biased region" description="Pro residues" evidence="1">
    <location>
        <begin position="424"/>
        <end position="434"/>
    </location>
</feature>
<evidence type="ECO:0000313" key="4">
    <source>
        <dbReference type="Proteomes" id="UP000054350"/>
    </source>
</evidence>
<reference evidence="4" key="2">
    <citation type="submission" date="2009-11" db="EMBL/GenBank/DDBJ databases">
        <title>The Genome Sequence of Allomyces macrogynus strain ATCC 38327.</title>
        <authorList>
            <consortium name="The Broad Institute Genome Sequencing Platform"/>
            <person name="Russ C."/>
            <person name="Cuomo C."/>
            <person name="Shea T."/>
            <person name="Young S.K."/>
            <person name="Zeng Q."/>
            <person name="Koehrsen M."/>
            <person name="Haas B."/>
            <person name="Borodovsky M."/>
            <person name="Guigo R."/>
            <person name="Alvarado L."/>
            <person name="Berlin A."/>
            <person name="Borenstein D."/>
            <person name="Chen Z."/>
            <person name="Engels R."/>
            <person name="Freedman E."/>
            <person name="Gellesch M."/>
            <person name="Goldberg J."/>
            <person name="Griggs A."/>
            <person name="Gujja S."/>
            <person name="Heiman D."/>
            <person name="Hepburn T."/>
            <person name="Howarth C."/>
            <person name="Jen D."/>
            <person name="Larson L."/>
            <person name="Lewis B."/>
            <person name="Mehta T."/>
            <person name="Park D."/>
            <person name="Pearson M."/>
            <person name="Roberts A."/>
            <person name="Saif S."/>
            <person name="Shenoy N."/>
            <person name="Sisk P."/>
            <person name="Stolte C."/>
            <person name="Sykes S."/>
            <person name="Walk T."/>
            <person name="White J."/>
            <person name="Yandava C."/>
            <person name="Burger G."/>
            <person name="Gray M.W."/>
            <person name="Holland P.W.H."/>
            <person name="King N."/>
            <person name="Lang F.B.F."/>
            <person name="Roger A.J."/>
            <person name="Ruiz-Trillo I."/>
            <person name="Lander E."/>
            <person name="Nusbaum C."/>
        </authorList>
    </citation>
    <scope>NUCLEOTIDE SEQUENCE [LARGE SCALE GENOMIC DNA]</scope>
    <source>
        <strain evidence="4">ATCC 38327</strain>
    </source>
</reference>
<sequence>MCGIFGFLKELTKAVIGAIVCVFCLGPALMVVGGVFLSASTNPARENAILQYQSGLSTWQTVNTSTFAAPFNWQVVTGTVSGPVTSALLRTTSGGSEENYFMAQEPGVPPISPILRYETTINAATYVNVTVVGPAGSFSFPSSSLPYTLTRTATVSSLGCRTGACTQSTSSAQQTCQNKPLCSAECPSRGGTWNSVSQICTFTLYLQSACFITDDAGIVDMSRGCYYETYTYDLSNPIPRNSLGKYSSSVPSRVRIQVRNSRDPIIYVSSVTTGSYNFGMSVEQKRTFGIAFLGAGGAVILLLLCIVWACVAARRRQTQYVTQVVPAAPTPQPATAQPSKQTAVNIDNDPVPPYPTGEQFAPHPAPSPNPDYQATAPYPAPAGPTYPAGPSYPPAGPSYPPSGASYPSPYPQQQSPSPYQHQQPPSPYPQPQPASPYQQPMQYPTAPPAPTMPVPGMVSPMYSSSPVGATGPFVLTPSPQSPPPGYGAAYPYPPPQGNAYPAYPPPQSGPGYPPQQQPQMGMPGAQGYYMSRGIDGEGETEGKGKK</sequence>
<protein>
    <submittedName>
        <fullName evidence="3">Uncharacterized protein</fullName>
    </submittedName>
</protein>
<dbReference type="OrthoDB" id="5586708at2759"/>
<accession>A0A0L0SV20</accession>
<gene>
    <name evidence="3" type="ORF">AMAG_11561</name>
</gene>
<feature type="transmembrane region" description="Helical" evidence="2">
    <location>
        <begin position="15"/>
        <end position="37"/>
    </location>
</feature>
<keyword evidence="2" id="KW-0812">Transmembrane</keyword>
<evidence type="ECO:0000256" key="1">
    <source>
        <dbReference type="SAM" id="MobiDB-lite"/>
    </source>
</evidence>
<keyword evidence="2" id="KW-1133">Transmembrane helix</keyword>
<feature type="compositionally biased region" description="Low complexity" evidence="1">
    <location>
        <begin position="401"/>
        <end position="423"/>
    </location>
</feature>
<feature type="compositionally biased region" description="Pro residues" evidence="1">
    <location>
        <begin position="479"/>
        <end position="516"/>
    </location>
</feature>